<evidence type="ECO:0000313" key="1">
    <source>
        <dbReference type="EMBL" id="JAH31455.1"/>
    </source>
</evidence>
<name>A0A0E9RSP7_ANGAN</name>
<proteinExistence type="predicted"/>
<dbReference type="AlphaFoldDB" id="A0A0E9RSP7"/>
<dbReference type="EMBL" id="GBXM01077122">
    <property type="protein sequence ID" value="JAH31455.1"/>
    <property type="molecule type" value="Transcribed_RNA"/>
</dbReference>
<accession>A0A0E9RSP7</accession>
<organism evidence="1">
    <name type="scientific">Anguilla anguilla</name>
    <name type="common">European freshwater eel</name>
    <name type="synonym">Muraena anguilla</name>
    <dbReference type="NCBI Taxonomy" id="7936"/>
    <lineage>
        <taxon>Eukaryota</taxon>
        <taxon>Metazoa</taxon>
        <taxon>Chordata</taxon>
        <taxon>Craniata</taxon>
        <taxon>Vertebrata</taxon>
        <taxon>Euteleostomi</taxon>
        <taxon>Actinopterygii</taxon>
        <taxon>Neopterygii</taxon>
        <taxon>Teleostei</taxon>
        <taxon>Anguilliformes</taxon>
        <taxon>Anguillidae</taxon>
        <taxon>Anguilla</taxon>
    </lineage>
</organism>
<sequence>MIYGGLVRMASWACAHPRPGDQQVQNKFLQRNGFLFCRRGGAVIVKPAVFTVPCAAPSLRWPFEVASKGSGGRRGIIDCAFCLVQSGQKYKSR</sequence>
<protein>
    <submittedName>
        <fullName evidence="1">Uncharacterized protein</fullName>
    </submittedName>
</protein>
<reference evidence="1" key="1">
    <citation type="submission" date="2014-11" db="EMBL/GenBank/DDBJ databases">
        <authorList>
            <person name="Amaro Gonzalez C."/>
        </authorList>
    </citation>
    <scope>NUCLEOTIDE SEQUENCE</scope>
</reference>
<reference evidence="1" key="2">
    <citation type="journal article" date="2015" name="Fish Shellfish Immunol.">
        <title>Early steps in the European eel (Anguilla anguilla)-Vibrio vulnificus interaction in the gills: Role of the RtxA13 toxin.</title>
        <authorList>
            <person name="Callol A."/>
            <person name="Pajuelo D."/>
            <person name="Ebbesson L."/>
            <person name="Teles M."/>
            <person name="MacKenzie S."/>
            <person name="Amaro C."/>
        </authorList>
    </citation>
    <scope>NUCLEOTIDE SEQUENCE</scope>
</reference>